<evidence type="ECO:0000259" key="3">
    <source>
        <dbReference type="PROSITE" id="PS50110"/>
    </source>
</evidence>
<evidence type="ECO:0000313" key="4">
    <source>
        <dbReference type="EMBL" id="CDX11967.1"/>
    </source>
</evidence>
<proteinExistence type="predicted"/>
<keyword evidence="1 2" id="KW-0597">Phosphoprotein</keyword>
<dbReference type="PANTHER" id="PTHR44591:SF21">
    <property type="entry name" value="TWO-COMPONENT RESPONSE REGULATOR"/>
    <property type="match status" value="1"/>
</dbReference>
<dbReference type="EMBL" id="CCMZ01000003">
    <property type="protein sequence ID" value="CDX11967.1"/>
    <property type="molecule type" value="Genomic_DNA"/>
</dbReference>
<dbReference type="InterPro" id="IPR050595">
    <property type="entry name" value="Bact_response_regulator"/>
</dbReference>
<evidence type="ECO:0000313" key="5">
    <source>
        <dbReference type="Proteomes" id="UP000045285"/>
    </source>
</evidence>
<dbReference type="SMART" id="SM00448">
    <property type="entry name" value="REC"/>
    <property type="match status" value="1"/>
</dbReference>
<dbReference type="GO" id="GO:0000160">
    <property type="term" value="P:phosphorelay signal transduction system"/>
    <property type="evidence" value="ECO:0007669"/>
    <property type="project" value="InterPro"/>
</dbReference>
<dbReference type="PROSITE" id="PS50110">
    <property type="entry name" value="RESPONSE_REGULATORY"/>
    <property type="match status" value="1"/>
</dbReference>
<dbReference type="Gene3D" id="3.40.50.2300">
    <property type="match status" value="1"/>
</dbReference>
<organism evidence="4 5">
    <name type="scientific">Mesorhizobium plurifarium</name>
    <dbReference type="NCBI Taxonomy" id="69974"/>
    <lineage>
        <taxon>Bacteria</taxon>
        <taxon>Pseudomonadati</taxon>
        <taxon>Pseudomonadota</taxon>
        <taxon>Alphaproteobacteria</taxon>
        <taxon>Hyphomicrobiales</taxon>
        <taxon>Phyllobacteriaceae</taxon>
        <taxon>Mesorhizobium</taxon>
    </lineage>
</organism>
<dbReference type="Pfam" id="PF00072">
    <property type="entry name" value="Response_reg"/>
    <property type="match status" value="1"/>
</dbReference>
<sequence length="129" mass="14169">MGEGEILIVEDEVLILLEIEAGLEEAGFKVCSESNAERALATFDAEPDRFRALIADIRLGPGKSGWDLTRYVRAVNPIMPVIYMSGDSAHEWPVKGVPGSIMIPKPFFMPQVITALATLLNEQRLMPVS</sequence>
<dbReference type="AlphaFoldDB" id="A0A090DFS1"/>
<protein>
    <submittedName>
        <fullName evidence="4">Putative two-component response regulator</fullName>
    </submittedName>
</protein>
<accession>A0A090DFS1</accession>
<feature type="domain" description="Response regulatory" evidence="3">
    <location>
        <begin position="5"/>
        <end position="120"/>
    </location>
</feature>
<dbReference type="CDD" id="cd00156">
    <property type="entry name" value="REC"/>
    <property type="match status" value="1"/>
</dbReference>
<name>A0A090DFS1_MESPL</name>
<feature type="modified residue" description="4-aspartylphosphate" evidence="2">
    <location>
        <position position="56"/>
    </location>
</feature>
<keyword evidence="5" id="KW-1185">Reference proteome</keyword>
<evidence type="ECO:0000256" key="1">
    <source>
        <dbReference type="ARBA" id="ARBA00022553"/>
    </source>
</evidence>
<evidence type="ECO:0000256" key="2">
    <source>
        <dbReference type="PROSITE-ProRule" id="PRU00169"/>
    </source>
</evidence>
<gene>
    <name evidence="4" type="ORF">MPL3356_110262</name>
</gene>
<dbReference type="Proteomes" id="UP000045285">
    <property type="component" value="Unassembled WGS sequence"/>
</dbReference>
<dbReference type="PANTHER" id="PTHR44591">
    <property type="entry name" value="STRESS RESPONSE REGULATOR PROTEIN 1"/>
    <property type="match status" value="1"/>
</dbReference>
<dbReference type="InterPro" id="IPR011006">
    <property type="entry name" value="CheY-like_superfamily"/>
</dbReference>
<dbReference type="SUPFAM" id="SSF52172">
    <property type="entry name" value="CheY-like"/>
    <property type="match status" value="1"/>
</dbReference>
<reference evidence="5" key="1">
    <citation type="submission" date="2014-08" db="EMBL/GenBank/DDBJ databases">
        <authorList>
            <person name="Moulin L."/>
        </authorList>
    </citation>
    <scope>NUCLEOTIDE SEQUENCE [LARGE SCALE GENOMIC DNA]</scope>
</reference>
<dbReference type="InterPro" id="IPR001789">
    <property type="entry name" value="Sig_transdc_resp-reg_receiver"/>
</dbReference>